<dbReference type="AlphaFoldDB" id="A0A2H3BA55"/>
<accession>A0A2H3BA55</accession>
<reference evidence="2" key="1">
    <citation type="journal article" date="2017" name="Nat. Ecol. Evol.">
        <title>Genome expansion and lineage-specific genetic innovations in the forest pathogenic fungi Armillaria.</title>
        <authorList>
            <person name="Sipos G."/>
            <person name="Prasanna A.N."/>
            <person name="Walter M.C."/>
            <person name="O'Connor E."/>
            <person name="Balint B."/>
            <person name="Krizsan K."/>
            <person name="Kiss B."/>
            <person name="Hess J."/>
            <person name="Varga T."/>
            <person name="Slot J."/>
            <person name="Riley R."/>
            <person name="Boka B."/>
            <person name="Rigling D."/>
            <person name="Barry K."/>
            <person name="Lee J."/>
            <person name="Mihaltcheva S."/>
            <person name="LaButti K."/>
            <person name="Lipzen A."/>
            <person name="Waldron R."/>
            <person name="Moloney N.M."/>
            <person name="Sperisen C."/>
            <person name="Kredics L."/>
            <person name="Vagvoelgyi C."/>
            <person name="Patrignani A."/>
            <person name="Fitzpatrick D."/>
            <person name="Nagy I."/>
            <person name="Doyle S."/>
            <person name="Anderson J.B."/>
            <person name="Grigoriev I.V."/>
            <person name="Gueldener U."/>
            <person name="Muensterkoetter M."/>
            <person name="Nagy L.G."/>
        </authorList>
    </citation>
    <scope>NUCLEOTIDE SEQUENCE [LARGE SCALE GENOMIC DNA]</scope>
    <source>
        <strain evidence="2">28-4</strain>
    </source>
</reference>
<keyword evidence="2" id="KW-1185">Reference proteome</keyword>
<gene>
    <name evidence="1" type="ORF">ARMSODRAFT_980363</name>
</gene>
<evidence type="ECO:0000313" key="1">
    <source>
        <dbReference type="EMBL" id="PBK62948.1"/>
    </source>
</evidence>
<protein>
    <submittedName>
        <fullName evidence="1">Uncharacterized protein</fullName>
    </submittedName>
</protein>
<dbReference type="EMBL" id="KZ293462">
    <property type="protein sequence ID" value="PBK62948.1"/>
    <property type="molecule type" value="Genomic_DNA"/>
</dbReference>
<sequence length="379" mass="42733">MDISSCAPFPPHNTIVFEPDDNARKDPRSLTARLYLNYVKRHCPNGVGEAVVKKIEYRKSSEAPDHEFLLCYVEDRNIPTRQAVIRIEHCKRDQTSPPPPPSTPISLGIMHSSSPSLFGTAHDRFTITLEVNAKPSDVVLSTLTFDDNSVFTADEAAMICQIASDCTNEYNAIRHQCYWYARVIYNVIQETQSGHFKKTPPEDDKRMGTWHGTIKLVNNDASNIFIPLSSTPEALAKAHLEEWPKWLRDVREREGVAEGVVVGEINYRKSPERPHRESLLCYVNNHNAPTRKATIRVDGRFHDSPFHHIPLRSYSESGSSIAPHIPHPTSSFINARFTITCNVNSKSLLCRASLMNTTVPTVTPTFALYKYAAVSGYWV</sequence>
<proteinExistence type="predicted"/>
<dbReference type="Proteomes" id="UP000218334">
    <property type="component" value="Unassembled WGS sequence"/>
</dbReference>
<name>A0A2H3BA55_9AGAR</name>
<organism evidence="1 2">
    <name type="scientific">Armillaria solidipes</name>
    <dbReference type="NCBI Taxonomy" id="1076256"/>
    <lineage>
        <taxon>Eukaryota</taxon>
        <taxon>Fungi</taxon>
        <taxon>Dikarya</taxon>
        <taxon>Basidiomycota</taxon>
        <taxon>Agaricomycotina</taxon>
        <taxon>Agaricomycetes</taxon>
        <taxon>Agaricomycetidae</taxon>
        <taxon>Agaricales</taxon>
        <taxon>Marasmiineae</taxon>
        <taxon>Physalacriaceae</taxon>
        <taxon>Armillaria</taxon>
    </lineage>
</organism>
<evidence type="ECO:0000313" key="2">
    <source>
        <dbReference type="Proteomes" id="UP000218334"/>
    </source>
</evidence>